<sequence length="112" mass="11793">MTHRRGARGTWSAFAAVLLSSGALLAAAPAAADETDDAFIAALINQGLPVPDNDAAVQEGRTMCAMLDQGTTRPLLVMRLMKDTNLTARQAGFFLGMSTAAYCPQYRTTVSG</sequence>
<dbReference type="Proteomes" id="UP000193285">
    <property type="component" value="Unassembled WGS sequence"/>
</dbReference>
<gene>
    <name evidence="3" type="ORF">AWB90_01450</name>
</gene>
<proteinExistence type="predicted"/>
<reference evidence="3 4" key="1">
    <citation type="journal article" date="2015" name="Emerg. Microbes Infect.">
        <title>Characterization of 17 strains belonging to the Mycobacterium simiae complex and description of Mycobacterium paraense sp. nov.</title>
        <authorList>
            <person name="Fusco da Costa A.R."/>
            <person name="Fedrizzi T."/>
            <person name="Lopes M.L."/>
            <person name="Pecorari M."/>
            <person name="Oliveira da Costa W.L."/>
            <person name="Giacobazzi E."/>
            <person name="da Costa Bahia J.R."/>
            <person name="De Sanctis V."/>
            <person name="Batista Lima K.V."/>
            <person name="Bertorelli R."/>
            <person name="Grottola A."/>
            <person name="Fabio A."/>
            <person name="Mariottini A."/>
            <person name="Ferretti P."/>
            <person name="Di Leva F."/>
            <person name="Fregni Serpini G."/>
            <person name="Tagliazucchi S."/>
            <person name="Rumpianesi F."/>
            <person name="Jousson O."/>
            <person name="Segata N."/>
            <person name="Tortoli E."/>
        </authorList>
    </citation>
    <scope>NUCLEOTIDE SEQUENCE [LARGE SCALE GENOMIC DNA]</scope>
    <source>
        <strain evidence="3 4">IEC33</strain>
    </source>
</reference>
<feature type="domain" description="DUF732" evidence="2">
    <location>
        <begin position="36"/>
        <end position="105"/>
    </location>
</feature>
<dbReference type="RefSeq" id="WP_085243791.1">
    <property type="nucleotide sequence ID" value="NZ_LQPN01000006.1"/>
</dbReference>
<keyword evidence="1" id="KW-0732">Signal</keyword>
<dbReference type="EMBL" id="LQPN01000006">
    <property type="protein sequence ID" value="ORW53798.1"/>
    <property type="molecule type" value="Genomic_DNA"/>
</dbReference>
<dbReference type="Pfam" id="PF05305">
    <property type="entry name" value="DUF732"/>
    <property type="match status" value="1"/>
</dbReference>
<comment type="caution">
    <text evidence="3">The sequence shown here is derived from an EMBL/GenBank/DDBJ whole genome shotgun (WGS) entry which is preliminary data.</text>
</comment>
<name>A0A1X2AQV6_9MYCO</name>
<dbReference type="InterPro" id="IPR007969">
    <property type="entry name" value="DUF732"/>
</dbReference>
<accession>A0A1X2AQV6</accession>
<evidence type="ECO:0000256" key="1">
    <source>
        <dbReference type="SAM" id="SignalP"/>
    </source>
</evidence>
<feature type="signal peptide" evidence="1">
    <location>
        <begin position="1"/>
        <end position="26"/>
    </location>
</feature>
<evidence type="ECO:0000313" key="3">
    <source>
        <dbReference type="EMBL" id="ORW53798.1"/>
    </source>
</evidence>
<dbReference type="OrthoDB" id="4485728at2"/>
<feature type="chain" id="PRO_5039497356" description="DUF732 domain-containing protein" evidence="1">
    <location>
        <begin position="27"/>
        <end position="112"/>
    </location>
</feature>
<organism evidence="3 4">
    <name type="scientific">Mycobacterium paraense</name>
    <dbReference type="NCBI Taxonomy" id="767916"/>
    <lineage>
        <taxon>Bacteria</taxon>
        <taxon>Bacillati</taxon>
        <taxon>Actinomycetota</taxon>
        <taxon>Actinomycetes</taxon>
        <taxon>Mycobacteriales</taxon>
        <taxon>Mycobacteriaceae</taxon>
        <taxon>Mycobacterium</taxon>
        <taxon>Mycobacterium simiae complex</taxon>
    </lineage>
</organism>
<evidence type="ECO:0000259" key="2">
    <source>
        <dbReference type="Pfam" id="PF05305"/>
    </source>
</evidence>
<evidence type="ECO:0000313" key="4">
    <source>
        <dbReference type="Proteomes" id="UP000193285"/>
    </source>
</evidence>
<protein>
    <recommendedName>
        <fullName evidence="2">DUF732 domain-containing protein</fullName>
    </recommendedName>
</protein>
<dbReference type="AlphaFoldDB" id="A0A1X2AQV6"/>